<dbReference type="Proteomes" id="UP001247620">
    <property type="component" value="Unassembled WGS sequence"/>
</dbReference>
<dbReference type="Gene3D" id="3.40.710.10">
    <property type="entry name" value="DD-peptidase/beta-lactamase superfamily"/>
    <property type="match status" value="1"/>
</dbReference>
<proteinExistence type="predicted"/>
<feature type="domain" description="Beta-lactamase-related" evidence="1">
    <location>
        <begin position="50"/>
        <end position="342"/>
    </location>
</feature>
<organism evidence="2 3">
    <name type="scientific">Mucilaginibacter pocheonensis</name>
    <dbReference type="NCBI Taxonomy" id="398050"/>
    <lineage>
        <taxon>Bacteria</taxon>
        <taxon>Pseudomonadati</taxon>
        <taxon>Bacteroidota</taxon>
        <taxon>Sphingobacteriia</taxon>
        <taxon>Sphingobacteriales</taxon>
        <taxon>Sphingobacteriaceae</taxon>
        <taxon>Mucilaginibacter</taxon>
    </lineage>
</organism>
<gene>
    <name evidence="2" type="ORF">J2W55_002188</name>
</gene>
<dbReference type="SUPFAM" id="SSF56601">
    <property type="entry name" value="beta-lactamase/transpeptidase-like"/>
    <property type="match status" value="1"/>
</dbReference>
<comment type="caution">
    <text evidence="2">The sequence shown here is derived from an EMBL/GenBank/DDBJ whole genome shotgun (WGS) entry which is preliminary data.</text>
</comment>
<name>A0ABU1TBV2_9SPHI</name>
<dbReference type="InterPro" id="IPR001466">
    <property type="entry name" value="Beta-lactam-related"/>
</dbReference>
<accession>A0ABU1TBV2</accession>
<evidence type="ECO:0000313" key="3">
    <source>
        <dbReference type="Proteomes" id="UP001247620"/>
    </source>
</evidence>
<keyword evidence="3" id="KW-1185">Reference proteome</keyword>
<dbReference type="PANTHER" id="PTHR43283">
    <property type="entry name" value="BETA-LACTAMASE-RELATED"/>
    <property type="match status" value="1"/>
</dbReference>
<reference evidence="2 3" key="1">
    <citation type="submission" date="2023-07" db="EMBL/GenBank/DDBJ databases">
        <title>Sorghum-associated microbial communities from plants grown in Nebraska, USA.</title>
        <authorList>
            <person name="Schachtman D."/>
        </authorList>
    </citation>
    <scope>NUCLEOTIDE SEQUENCE [LARGE SCALE GENOMIC DNA]</scope>
    <source>
        <strain evidence="2 3">3262</strain>
    </source>
</reference>
<dbReference type="InterPro" id="IPR050789">
    <property type="entry name" value="Diverse_Enzym_Activities"/>
</dbReference>
<dbReference type="InterPro" id="IPR012338">
    <property type="entry name" value="Beta-lactam/transpept-like"/>
</dbReference>
<sequence length="358" mass="39900">MRITQIRYYLAGAIFGLLLSTFVNVGYGQTVGRLPIPANCLDSIPSWMSKSKIPVLAASVIEGGKIKELKIFGKLDNGRSAPLNTFFNVASLTKPVTALTVLKLADAGDWDLNEPLDRYWIDPDIRTDPRYKKITTRIVLSHQTGFPNWRSQNPAKKLAFLFDPGTRYGYSGEGFEYLRHALENKFHRTLQQLADSVLFKPLGMSHTRYGWNDKLDTALFAEPHDKNGELIKMTKNTSIVSADWLVTTIGDYSKFALAVLNQKALSTRLFTEMVTPQVKMQGNAGPKESMGLGWEVITPLENGEYLLMHTGSDDGVKTLVLLLPLSGRGMILFTNGNNGFDVIKQTIKTAFHLKELTP</sequence>
<dbReference type="EMBL" id="JAVDUU010000002">
    <property type="protein sequence ID" value="MDR6942346.1"/>
    <property type="molecule type" value="Genomic_DNA"/>
</dbReference>
<dbReference type="RefSeq" id="WP_310095463.1">
    <property type="nucleotide sequence ID" value="NZ_JAVDUU010000002.1"/>
</dbReference>
<dbReference type="PANTHER" id="PTHR43283:SF18">
    <property type="match status" value="1"/>
</dbReference>
<evidence type="ECO:0000313" key="2">
    <source>
        <dbReference type="EMBL" id="MDR6942346.1"/>
    </source>
</evidence>
<dbReference type="Pfam" id="PF00144">
    <property type="entry name" value="Beta-lactamase"/>
    <property type="match status" value="1"/>
</dbReference>
<evidence type="ECO:0000259" key="1">
    <source>
        <dbReference type="Pfam" id="PF00144"/>
    </source>
</evidence>
<protein>
    <submittedName>
        <fullName evidence="2">CubicO group peptidase (Beta-lactamase class C family)</fullName>
    </submittedName>
</protein>